<dbReference type="Pfam" id="PF14748">
    <property type="entry name" value="P5CR_dimer"/>
    <property type="match status" value="1"/>
</dbReference>
<dbReference type="STRING" id="69974.MPLDJ20_150171"/>
<dbReference type="Pfam" id="PF03807">
    <property type="entry name" value="F420_oxidored"/>
    <property type="match status" value="1"/>
</dbReference>
<dbReference type="AlphaFoldDB" id="A0A090DCV5"/>
<dbReference type="PIRSF" id="PIRSF000193">
    <property type="entry name" value="Pyrrol-5-carb_rd"/>
    <property type="match status" value="1"/>
</dbReference>
<evidence type="ECO:0000313" key="7">
    <source>
        <dbReference type="EMBL" id="CDX13315.1"/>
    </source>
</evidence>
<dbReference type="Gene3D" id="1.10.3730.10">
    <property type="entry name" value="ProC C-terminal domain-like"/>
    <property type="match status" value="1"/>
</dbReference>
<dbReference type="Gene3D" id="3.40.50.720">
    <property type="entry name" value="NAD(P)-binding Rossmann-like Domain"/>
    <property type="match status" value="1"/>
</dbReference>
<dbReference type="SUPFAM" id="SSF48179">
    <property type="entry name" value="6-phosphogluconate dehydrogenase C-terminal domain-like"/>
    <property type="match status" value="1"/>
</dbReference>
<protein>
    <submittedName>
        <fullName evidence="7">Putative Pyrroline-5-carboxylate reductase</fullName>
        <ecNumber evidence="7">1.5.1.2</ecNumber>
    </submittedName>
</protein>
<evidence type="ECO:0000256" key="2">
    <source>
        <dbReference type="ARBA" id="ARBA00022857"/>
    </source>
</evidence>
<keyword evidence="3 7" id="KW-0560">Oxidoreductase</keyword>
<feature type="binding site" evidence="4">
    <location>
        <begin position="6"/>
        <end position="11"/>
    </location>
    <ligand>
        <name>NADP(+)</name>
        <dbReference type="ChEBI" id="CHEBI:58349"/>
    </ligand>
</feature>
<evidence type="ECO:0000259" key="5">
    <source>
        <dbReference type="Pfam" id="PF03807"/>
    </source>
</evidence>
<dbReference type="EMBL" id="CCMZ01000006">
    <property type="protein sequence ID" value="CDX13315.1"/>
    <property type="molecule type" value="Genomic_DNA"/>
</dbReference>
<evidence type="ECO:0000256" key="4">
    <source>
        <dbReference type="PIRSR" id="PIRSR000193-1"/>
    </source>
</evidence>
<dbReference type="InterPro" id="IPR028939">
    <property type="entry name" value="P5C_Rdtase_cat_N"/>
</dbReference>
<name>A0A090DCV5_MESPL</name>
<dbReference type="GO" id="GO:0055129">
    <property type="term" value="P:L-proline biosynthetic process"/>
    <property type="evidence" value="ECO:0007669"/>
    <property type="project" value="TreeGrafter"/>
</dbReference>
<dbReference type="InterPro" id="IPR036291">
    <property type="entry name" value="NAD(P)-bd_dom_sf"/>
</dbReference>
<dbReference type="EC" id="1.5.1.2" evidence="7"/>
<evidence type="ECO:0000256" key="1">
    <source>
        <dbReference type="ARBA" id="ARBA00005525"/>
    </source>
</evidence>
<gene>
    <name evidence="7" type="ORF">MPL3356_140146</name>
</gene>
<keyword evidence="8" id="KW-1185">Reference proteome</keyword>
<reference evidence="8" key="1">
    <citation type="submission" date="2014-08" db="EMBL/GenBank/DDBJ databases">
        <authorList>
            <person name="Moulin L."/>
        </authorList>
    </citation>
    <scope>NUCLEOTIDE SEQUENCE [LARGE SCALE GENOMIC DNA]</scope>
</reference>
<evidence type="ECO:0000313" key="8">
    <source>
        <dbReference type="Proteomes" id="UP000045285"/>
    </source>
</evidence>
<feature type="domain" description="Pyrroline-5-carboxylate reductase dimerisation" evidence="6">
    <location>
        <begin position="150"/>
        <end position="245"/>
    </location>
</feature>
<feature type="binding site" evidence="4">
    <location>
        <begin position="65"/>
        <end position="68"/>
    </location>
    <ligand>
        <name>NADP(+)</name>
        <dbReference type="ChEBI" id="CHEBI:58349"/>
    </ligand>
</feature>
<evidence type="ECO:0000256" key="3">
    <source>
        <dbReference type="ARBA" id="ARBA00023002"/>
    </source>
</evidence>
<feature type="domain" description="Pyrroline-5-carboxylate reductase catalytic N-terminal" evidence="5">
    <location>
        <begin position="3"/>
        <end position="92"/>
    </location>
</feature>
<dbReference type="PANTHER" id="PTHR11645:SF0">
    <property type="entry name" value="PYRROLINE-5-CARBOXYLATE REDUCTASE 3"/>
    <property type="match status" value="1"/>
</dbReference>
<feature type="binding site" evidence="4">
    <location>
        <position position="52"/>
    </location>
    <ligand>
        <name>NADPH</name>
        <dbReference type="ChEBI" id="CHEBI:57783"/>
    </ligand>
</feature>
<keyword evidence="2 4" id="KW-0521">NADP</keyword>
<evidence type="ECO:0000259" key="6">
    <source>
        <dbReference type="Pfam" id="PF14748"/>
    </source>
</evidence>
<comment type="similarity">
    <text evidence="1">Belongs to the pyrroline-5-carboxylate reductase family.</text>
</comment>
<sequence>MIIGILGVGHLAASMLTGFVRSGLDPAAIILSPRGKAAALAIQHGFRLAADNRELVEVADVVLVAVRPIHAPEAVSGLPWRKGQTVISVCAGVPLAGLDVAPARIVRAMPLTASEIEASPTVYYPDVEQARAVLDRLGPPIALSSERDFDVATVSAAVYGWAQDLIRRTAEWSSAQGLDPTAARRLAARTFVAAGRLIAEKGDPMERMLLELVTPGGITERGLQVLSAREVPAAWEEACMAVLAKLTGGPADT</sequence>
<accession>A0A090DCV5</accession>
<dbReference type="PANTHER" id="PTHR11645">
    <property type="entry name" value="PYRROLINE-5-CARBOXYLATE REDUCTASE"/>
    <property type="match status" value="1"/>
</dbReference>
<dbReference type="SUPFAM" id="SSF51735">
    <property type="entry name" value="NAD(P)-binding Rossmann-fold domains"/>
    <property type="match status" value="1"/>
</dbReference>
<dbReference type="InterPro" id="IPR029036">
    <property type="entry name" value="P5CR_dimer"/>
</dbReference>
<dbReference type="InterPro" id="IPR008927">
    <property type="entry name" value="6-PGluconate_DH-like_C_sf"/>
</dbReference>
<dbReference type="Proteomes" id="UP000045285">
    <property type="component" value="Unassembled WGS sequence"/>
</dbReference>
<dbReference type="GO" id="GO:0004735">
    <property type="term" value="F:pyrroline-5-carboxylate reductase activity"/>
    <property type="evidence" value="ECO:0007669"/>
    <property type="project" value="UniProtKB-EC"/>
</dbReference>
<organism evidence="7 8">
    <name type="scientific">Mesorhizobium plurifarium</name>
    <dbReference type="NCBI Taxonomy" id="69974"/>
    <lineage>
        <taxon>Bacteria</taxon>
        <taxon>Pseudomonadati</taxon>
        <taxon>Pseudomonadota</taxon>
        <taxon>Alphaproteobacteria</taxon>
        <taxon>Hyphomicrobiales</taxon>
        <taxon>Phyllobacteriaceae</taxon>
        <taxon>Mesorhizobium</taxon>
    </lineage>
</organism>
<dbReference type="InterPro" id="IPR000304">
    <property type="entry name" value="Pyrroline-COOH_reductase"/>
</dbReference>
<proteinExistence type="inferred from homology"/>